<evidence type="ECO:0000256" key="8">
    <source>
        <dbReference type="ARBA" id="ARBA00023175"/>
    </source>
</evidence>
<evidence type="ECO:0000256" key="4">
    <source>
        <dbReference type="ARBA" id="ARBA00022701"/>
    </source>
</evidence>
<dbReference type="GO" id="GO:0045504">
    <property type="term" value="F:dynein heavy chain binding"/>
    <property type="evidence" value="ECO:0007669"/>
    <property type="project" value="TreeGrafter"/>
</dbReference>
<keyword evidence="8" id="KW-0505">Motor protein</keyword>
<gene>
    <name evidence="11" type="ORF">GNLVRS02_ARAD1C19602g</name>
</gene>
<dbReference type="PANTHER" id="PTHR12688">
    <property type="entry name" value="DYNEIN LIGHT INTERMEDIATE CHAIN"/>
    <property type="match status" value="1"/>
</dbReference>
<accession>A0A060T1D7</accession>
<evidence type="ECO:0000313" key="11">
    <source>
        <dbReference type="EMBL" id="CDP34748.1"/>
    </source>
</evidence>
<feature type="region of interest" description="Disordered" evidence="10">
    <location>
        <begin position="368"/>
        <end position="394"/>
    </location>
</feature>
<dbReference type="InterPro" id="IPR008467">
    <property type="entry name" value="Dynein1_light_intermed_chain"/>
</dbReference>
<dbReference type="GO" id="GO:0035974">
    <property type="term" value="C:meiotic spindle pole body"/>
    <property type="evidence" value="ECO:0007669"/>
    <property type="project" value="TreeGrafter"/>
</dbReference>
<comment type="subcellular location">
    <subcellularLocation>
        <location evidence="1">Cytoplasm</location>
        <location evidence="1">Cytoskeleton</location>
    </subcellularLocation>
</comment>
<reference evidence="11" key="1">
    <citation type="submission" date="2014-02" db="EMBL/GenBank/DDBJ databases">
        <authorList>
            <person name="Genoscope - CEA"/>
        </authorList>
    </citation>
    <scope>NUCLEOTIDE SEQUENCE</scope>
    <source>
        <strain evidence="11">LS3</strain>
    </source>
</reference>
<protein>
    <submittedName>
        <fullName evidence="11">ARAD1C19602p</fullName>
    </submittedName>
</protein>
<evidence type="ECO:0000256" key="3">
    <source>
        <dbReference type="ARBA" id="ARBA00022490"/>
    </source>
</evidence>
<evidence type="ECO:0000256" key="2">
    <source>
        <dbReference type="ARBA" id="ARBA00022448"/>
    </source>
</evidence>
<dbReference type="AlphaFoldDB" id="A0A060T1D7"/>
<name>A0A060T1D7_BLAAD</name>
<proteinExistence type="predicted"/>
<dbReference type="GO" id="GO:0005524">
    <property type="term" value="F:ATP binding"/>
    <property type="evidence" value="ECO:0007669"/>
    <property type="project" value="UniProtKB-KW"/>
</dbReference>
<evidence type="ECO:0000256" key="9">
    <source>
        <dbReference type="ARBA" id="ARBA00023212"/>
    </source>
</evidence>
<evidence type="ECO:0000256" key="1">
    <source>
        <dbReference type="ARBA" id="ARBA00004245"/>
    </source>
</evidence>
<dbReference type="InterPro" id="IPR022780">
    <property type="entry name" value="Dynein_light_int_chain"/>
</dbReference>
<sequence>MTEIWSSMLKSAASESALPRASLVLLSSNTDIQNTVINSLHPKKKTPEKVANQFGLGYTFIEYTDESQDVFSHLDIYTLDSTGPEYASILGKTAFSRPKKTLVTIVLDWQHVASWPLQLKEWISLLKTSIEPREDIIESLRTRLQTYSSGNAESYGEEVLLPLEEGQYEDPLSVDIVICAIGSEDADNLSDSTVDMAQQYLRVVAFKHGGSVVSMPFHSENDLLLDLVSERLGVPTKGPEVQSAAPAAVDPHSLVIPAGWDSRAKIVAVNEDTIAKVDEFVKLWTDGGGDEQFSKYIGVEEPEQVQEEEKVVVPTDYQEFLANHYNPEAKDKDSKSTDQGSAYLSDFNVGGIQVEGMEEVLRRLKNHDAATSKQPATPERSTDSDYNTSQSPERNNEVLANFFQNLLDRRYTPPWLWRTDSTVGIQLRGPHMSLADKYIYGAFFMQRLLTSIEEVIVAI</sequence>
<dbReference type="Pfam" id="PF05783">
    <property type="entry name" value="DLIC"/>
    <property type="match status" value="1"/>
</dbReference>
<evidence type="ECO:0000256" key="5">
    <source>
        <dbReference type="ARBA" id="ARBA00022741"/>
    </source>
</evidence>
<keyword evidence="4" id="KW-0493">Microtubule</keyword>
<keyword evidence="5" id="KW-0547">Nucleotide-binding</keyword>
<dbReference type="GO" id="GO:0005868">
    <property type="term" value="C:cytoplasmic dynein complex"/>
    <property type="evidence" value="ECO:0007669"/>
    <property type="project" value="InterPro"/>
</dbReference>
<evidence type="ECO:0000256" key="10">
    <source>
        <dbReference type="SAM" id="MobiDB-lite"/>
    </source>
</evidence>
<keyword evidence="6" id="KW-0067">ATP-binding</keyword>
<evidence type="ECO:0000256" key="6">
    <source>
        <dbReference type="ARBA" id="ARBA00022840"/>
    </source>
</evidence>
<dbReference type="PhylomeDB" id="A0A060T1D7"/>
<keyword evidence="9" id="KW-0206">Cytoskeleton</keyword>
<dbReference type="PANTHER" id="PTHR12688:SF0">
    <property type="entry name" value="DYNEIN LIGHT INTERMEDIATE CHAIN"/>
    <property type="match status" value="1"/>
</dbReference>
<dbReference type="EMBL" id="HG937693">
    <property type="protein sequence ID" value="CDP34748.1"/>
    <property type="molecule type" value="Genomic_DNA"/>
</dbReference>
<evidence type="ECO:0000256" key="7">
    <source>
        <dbReference type="ARBA" id="ARBA00023017"/>
    </source>
</evidence>
<dbReference type="GO" id="GO:0000226">
    <property type="term" value="P:microtubule cytoskeleton organization"/>
    <property type="evidence" value="ECO:0007669"/>
    <property type="project" value="TreeGrafter"/>
</dbReference>
<keyword evidence="2" id="KW-0813">Transport</keyword>
<keyword evidence="7" id="KW-0243">Dynein</keyword>
<feature type="compositionally biased region" description="Polar residues" evidence="10">
    <location>
        <begin position="384"/>
        <end position="393"/>
    </location>
</feature>
<dbReference type="GO" id="GO:0007018">
    <property type="term" value="P:microtubule-based movement"/>
    <property type="evidence" value="ECO:0007669"/>
    <property type="project" value="InterPro"/>
</dbReference>
<keyword evidence="3" id="KW-0963">Cytoplasm</keyword>
<dbReference type="GO" id="GO:0005874">
    <property type="term" value="C:microtubule"/>
    <property type="evidence" value="ECO:0007669"/>
    <property type="project" value="UniProtKB-KW"/>
</dbReference>
<reference evidence="11" key="2">
    <citation type="submission" date="2014-06" db="EMBL/GenBank/DDBJ databases">
        <title>The complete genome of Blastobotrys (Arxula) adeninivorans LS3 - a yeast of biotechnological interest.</title>
        <authorList>
            <person name="Kunze G."/>
            <person name="Gaillardin C."/>
            <person name="Czernicka M."/>
            <person name="Durrens P."/>
            <person name="Martin T."/>
            <person name="Boer E."/>
            <person name="Gabaldon T."/>
            <person name="Cruz J."/>
            <person name="Talla E."/>
            <person name="Marck C."/>
            <person name="Goffeau A."/>
            <person name="Barbe V."/>
            <person name="Baret P."/>
            <person name="Baronian K."/>
            <person name="Beier S."/>
            <person name="Bleykasten C."/>
            <person name="Bode R."/>
            <person name="Casaregola S."/>
            <person name="Despons L."/>
            <person name="Fairhead C."/>
            <person name="Giersberg M."/>
            <person name="Gierski P."/>
            <person name="Hahnel U."/>
            <person name="Hartmann A."/>
            <person name="Jankowska D."/>
            <person name="Jubin C."/>
            <person name="Jung P."/>
            <person name="Lafontaine I."/>
            <person name="Leh-Louis V."/>
            <person name="Lemaire M."/>
            <person name="Marcet-Houben M."/>
            <person name="Mascher M."/>
            <person name="Morel G."/>
            <person name="Richard G.-F."/>
            <person name="Riechen J."/>
            <person name="Sacerdot C."/>
            <person name="Sarkar A."/>
            <person name="Savel G."/>
            <person name="Schacherer J."/>
            <person name="Sherman D."/>
            <person name="Straub M.-L."/>
            <person name="Stein N."/>
            <person name="Thierry A."/>
            <person name="Trautwein-Schult A."/>
            <person name="Westhof E."/>
            <person name="Worch S."/>
            <person name="Dujon B."/>
            <person name="Souciet J.-L."/>
            <person name="Wincker P."/>
            <person name="Scholz U."/>
            <person name="Neuveglise N."/>
        </authorList>
    </citation>
    <scope>NUCLEOTIDE SEQUENCE</scope>
    <source>
        <strain evidence="11">LS3</strain>
    </source>
</reference>
<organism evidence="11">
    <name type="scientific">Blastobotrys adeninivorans</name>
    <name type="common">Yeast</name>
    <name type="synonym">Arxula adeninivorans</name>
    <dbReference type="NCBI Taxonomy" id="409370"/>
    <lineage>
        <taxon>Eukaryota</taxon>
        <taxon>Fungi</taxon>
        <taxon>Dikarya</taxon>
        <taxon>Ascomycota</taxon>
        <taxon>Saccharomycotina</taxon>
        <taxon>Dipodascomycetes</taxon>
        <taxon>Dipodascales</taxon>
        <taxon>Trichomonascaceae</taxon>
        <taxon>Blastobotrys</taxon>
    </lineage>
</organism>